<dbReference type="GO" id="GO:0046872">
    <property type="term" value="F:metal ion binding"/>
    <property type="evidence" value="ECO:0007669"/>
    <property type="project" value="UniProtKB-KW"/>
</dbReference>
<dbReference type="InterPro" id="IPR050738">
    <property type="entry name" value="Sulfatase"/>
</dbReference>
<dbReference type="PANTHER" id="PTHR42693">
    <property type="entry name" value="ARYLSULFATASE FAMILY MEMBER"/>
    <property type="match status" value="1"/>
</dbReference>
<dbReference type="EMBL" id="UINC01103726">
    <property type="protein sequence ID" value="SVC66326.1"/>
    <property type="molecule type" value="Genomic_DNA"/>
</dbReference>
<reference evidence="6" key="1">
    <citation type="submission" date="2018-05" db="EMBL/GenBank/DDBJ databases">
        <authorList>
            <person name="Lanie J.A."/>
            <person name="Ng W.-L."/>
            <person name="Kazmierczak K.M."/>
            <person name="Andrzejewski T.M."/>
            <person name="Davidsen T.M."/>
            <person name="Wayne K.J."/>
            <person name="Tettelin H."/>
            <person name="Glass J.I."/>
            <person name="Rusch D."/>
            <person name="Podicherti R."/>
            <person name="Tsui H.-C.T."/>
            <person name="Winkler M.E."/>
        </authorList>
    </citation>
    <scope>NUCLEOTIDE SEQUENCE</scope>
</reference>
<evidence type="ECO:0000256" key="2">
    <source>
        <dbReference type="ARBA" id="ARBA00022723"/>
    </source>
</evidence>
<dbReference type="Pfam" id="PF00884">
    <property type="entry name" value="Sulfatase"/>
    <property type="match status" value="1"/>
</dbReference>
<gene>
    <name evidence="6" type="ORF">METZ01_LOCUS319180</name>
</gene>
<feature type="non-terminal residue" evidence="6">
    <location>
        <position position="193"/>
    </location>
</feature>
<dbReference type="AlphaFoldDB" id="A0A382NZ43"/>
<accession>A0A382NZ43</accession>
<dbReference type="GO" id="GO:0004065">
    <property type="term" value="F:arylsulfatase activity"/>
    <property type="evidence" value="ECO:0007669"/>
    <property type="project" value="TreeGrafter"/>
</dbReference>
<evidence type="ECO:0000259" key="5">
    <source>
        <dbReference type="Pfam" id="PF00884"/>
    </source>
</evidence>
<dbReference type="InterPro" id="IPR017850">
    <property type="entry name" value="Alkaline_phosphatase_core_sf"/>
</dbReference>
<evidence type="ECO:0000256" key="4">
    <source>
        <dbReference type="ARBA" id="ARBA00022837"/>
    </source>
</evidence>
<proteinExistence type="inferred from homology"/>
<keyword evidence="4" id="KW-0106">Calcium</keyword>
<dbReference type="InterPro" id="IPR000917">
    <property type="entry name" value="Sulfatase_N"/>
</dbReference>
<sequence>MPESPNILWICTDQQRYDTIRALGNSHARTPNLDRFIGEGVSFDNAFCQSPVCAPSRASFLTGRYPRTTRCRQNGQSIPPDEVLVGKMFADAGYHCGLAGKLHLASCSDGKVEERTEDGYHDFHWSHHPQPDWDENAYTQWLAGKGKTWEEVYGGNLTPYVLKGPPAEYHQTTWCAEKTVEFIRANTEKPWFF</sequence>
<dbReference type="InterPro" id="IPR024607">
    <property type="entry name" value="Sulfatase_CS"/>
</dbReference>
<evidence type="ECO:0000256" key="1">
    <source>
        <dbReference type="ARBA" id="ARBA00008779"/>
    </source>
</evidence>
<feature type="domain" description="Sulfatase N-terminal" evidence="5">
    <location>
        <begin position="5"/>
        <end position="193"/>
    </location>
</feature>
<dbReference type="SUPFAM" id="SSF53649">
    <property type="entry name" value="Alkaline phosphatase-like"/>
    <property type="match status" value="1"/>
</dbReference>
<evidence type="ECO:0000256" key="3">
    <source>
        <dbReference type="ARBA" id="ARBA00022801"/>
    </source>
</evidence>
<organism evidence="6">
    <name type="scientific">marine metagenome</name>
    <dbReference type="NCBI Taxonomy" id="408172"/>
    <lineage>
        <taxon>unclassified sequences</taxon>
        <taxon>metagenomes</taxon>
        <taxon>ecological metagenomes</taxon>
    </lineage>
</organism>
<dbReference type="PANTHER" id="PTHR42693:SF33">
    <property type="entry name" value="ARYLSULFATASE"/>
    <property type="match status" value="1"/>
</dbReference>
<dbReference type="Gene3D" id="3.40.720.10">
    <property type="entry name" value="Alkaline Phosphatase, subunit A"/>
    <property type="match status" value="1"/>
</dbReference>
<evidence type="ECO:0000313" key="6">
    <source>
        <dbReference type="EMBL" id="SVC66326.1"/>
    </source>
</evidence>
<protein>
    <recommendedName>
        <fullName evidence="5">Sulfatase N-terminal domain-containing protein</fullName>
    </recommendedName>
</protein>
<keyword evidence="2" id="KW-0479">Metal-binding</keyword>
<name>A0A382NZ43_9ZZZZ</name>
<keyword evidence="3" id="KW-0378">Hydrolase</keyword>
<dbReference type="PROSITE" id="PS00523">
    <property type="entry name" value="SULFATASE_1"/>
    <property type="match status" value="1"/>
</dbReference>
<comment type="similarity">
    <text evidence="1">Belongs to the sulfatase family.</text>
</comment>